<dbReference type="PROSITE" id="PS50994">
    <property type="entry name" value="INTEGRASE"/>
    <property type="match status" value="1"/>
</dbReference>
<organism evidence="3 4">
    <name type="scientific">Anaerobium acetethylicum</name>
    <dbReference type="NCBI Taxonomy" id="1619234"/>
    <lineage>
        <taxon>Bacteria</taxon>
        <taxon>Bacillati</taxon>
        <taxon>Bacillota</taxon>
        <taxon>Clostridia</taxon>
        <taxon>Lachnospirales</taxon>
        <taxon>Lachnospiraceae</taxon>
        <taxon>Anaerobium</taxon>
    </lineage>
</organism>
<accession>A0A1D3TZJ4</accession>
<dbReference type="GO" id="GO:0004803">
    <property type="term" value="F:transposase activity"/>
    <property type="evidence" value="ECO:0007669"/>
    <property type="project" value="TreeGrafter"/>
</dbReference>
<dbReference type="Pfam" id="PF13936">
    <property type="entry name" value="HTH_38"/>
    <property type="match status" value="1"/>
</dbReference>
<dbReference type="RefSeq" id="WP_091237175.1">
    <property type="nucleotide sequence ID" value="NZ_FMKA01000095.1"/>
</dbReference>
<dbReference type="OrthoDB" id="9776104at2"/>
<name>A0A1D3TZJ4_9FIRM</name>
<dbReference type="GO" id="GO:0015074">
    <property type="term" value="P:DNA integration"/>
    <property type="evidence" value="ECO:0007669"/>
    <property type="project" value="InterPro"/>
</dbReference>
<dbReference type="InterPro" id="IPR001584">
    <property type="entry name" value="Integrase_cat-core"/>
</dbReference>
<dbReference type="EMBL" id="FMKA01000095">
    <property type="protein sequence ID" value="SCQ00022.1"/>
    <property type="molecule type" value="Genomic_DNA"/>
</dbReference>
<dbReference type="PANTHER" id="PTHR10948">
    <property type="entry name" value="TRANSPOSASE"/>
    <property type="match status" value="1"/>
</dbReference>
<sequence length="430" mass="49477">MAKNKHLSLDERLQIQQALSKQESFKAISRILAKDCTTISKEIKSHILFRKSGAFGHAFNDCLHKGSCSHTNLCNSAKCQVLFCKNCSGCHLHCKDYEKRYCELLKKPPYVCNGCQKRSACTLEKHLYDARYAQQEYEAIRSECRTGITITELEVTRLDIFLTPLVRKGQSIHHICTHNQDEIMLSEKSIYNYIESGVLSVRNIDLPRKVRYRHRKSRHDSFKVDKACRIGRTYADFKIYMLEHSDTPIVEIDSVEGTKGGKVLLTIHFVESQFMLAYLRNSNTSQSVIDIFEKLYWELCPDSFIRLFPLCLGDNGSEFSNPTAIEFDREGNRRTILFYCDPLASYQKGAAENNHEFIRRIIPKGTSLDNLTQEKVDLMMNHINSYGRKKLGDLTPYEMFGTFHGIEILEKLGAELIPPNKITLHPDLLK</sequence>
<keyword evidence="1" id="KW-0233">DNA recombination</keyword>
<dbReference type="InterPro" id="IPR051917">
    <property type="entry name" value="Transposase-Integrase"/>
</dbReference>
<feature type="domain" description="Integrase catalytic" evidence="2">
    <location>
        <begin position="242"/>
        <end position="404"/>
    </location>
</feature>
<dbReference type="InterPro" id="IPR012337">
    <property type="entry name" value="RNaseH-like_sf"/>
</dbReference>
<dbReference type="InterPro" id="IPR053392">
    <property type="entry name" value="Transposase_IS30-like"/>
</dbReference>
<evidence type="ECO:0000259" key="2">
    <source>
        <dbReference type="PROSITE" id="PS50994"/>
    </source>
</evidence>
<evidence type="ECO:0000313" key="4">
    <source>
        <dbReference type="Proteomes" id="UP000199315"/>
    </source>
</evidence>
<dbReference type="GO" id="GO:0005829">
    <property type="term" value="C:cytosol"/>
    <property type="evidence" value="ECO:0007669"/>
    <property type="project" value="TreeGrafter"/>
</dbReference>
<dbReference type="GO" id="GO:0032196">
    <property type="term" value="P:transposition"/>
    <property type="evidence" value="ECO:0007669"/>
    <property type="project" value="TreeGrafter"/>
</dbReference>
<dbReference type="GO" id="GO:0006310">
    <property type="term" value="P:DNA recombination"/>
    <property type="evidence" value="ECO:0007669"/>
    <property type="project" value="UniProtKB-KW"/>
</dbReference>
<dbReference type="SUPFAM" id="SSF53098">
    <property type="entry name" value="Ribonuclease H-like"/>
    <property type="match status" value="1"/>
</dbReference>
<dbReference type="Gene3D" id="3.30.420.10">
    <property type="entry name" value="Ribonuclease H-like superfamily/Ribonuclease H"/>
    <property type="match status" value="1"/>
</dbReference>
<dbReference type="Proteomes" id="UP000199315">
    <property type="component" value="Unassembled WGS sequence"/>
</dbReference>
<dbReference type="AlphaFoldDB" id="A0A1D3TZJ4"/>
<evidence type="ECO:0000313" key="3">
    <source>
        <dbReference type="EMBL" id="SCQ00022.1"/>
    </source>
</evidence>
<dbReference type="NCBIfam" id="NF033563">
    <property type="entry name" value="transpos_IS30"/>
    <property type="match status" value="1"/>
</dbReference>
<dbReference type="InterPro" id="IPR025246">
    <property type="entry name" value="IS30-like_HTH"/>
</dbReference>
<gene>
    <name evidence="3" type="ORF">SAMN05421730_10951</name>
</gene>
<reference evidence="3 4" key="1">
    <citation type="submission" date="2016-09" db="EMBL/GenBank/DDBJ databases">
        <authorList>
            <person name="Capua I."/>
            <person name="De Benedictis P."/>
            <person name="Joannis T."/>
            <person name="Lombin L.H."/>
            <person name="Cattoli G."/>
        </authorList>
    </citation>
    <scope>NUCLEOTIDE SEQUENCE [LARGE SCALE GENOMIC DNA]</scope>
    <source>
        <strain evidence="3 4">GluBS11</strain>
    </source>
</reference>
<evidence type="ECO:0000256" key="1">
    <source>
        <dbReference type="ARBA" id="ARBA00023172"/>
    </source>
</evidence>
<protein>
    <submittedName>
        <fullName evidence="3">Transposase and inactivated derivatives, IS30 family</fullName>
    </submittedName>
</protein>
<dbReference type="PANTHER" id="PTHR10948:SF23">
    <property type="entry name" value="TRANSPOSASE INSI FOR INSERTION SEQUENCE ELEMENT IS30A-RELATED"/>
    <property type="match status" value="1"/>
</dbReference>
<dbReference type="GO" id="GO:0003676">
    <property type="term" value="F:nucleic acid binding"/>
    <property type="evidence" value="ECO:0007669"/>
    <property type="project" value="InterPro"/>
</dbReference>
<keyword evidence="4" id="KW-1185">Reference proteome</keyword>
<proteinExistence type="predicted"/>
<dbReference type="InterPro" id="IPR036397">
    <property type="entry name" value="RNaseH_sf"/>
</dbReference>